<comment type="subcellular location">
    <subcellularLocation>
        <location evidence="3">Mitochondrion matrix</location>
    </subcellularLocation>
</comment>
<dbReference type="EMBL" id="JASGXD010000002">
    <property type="protein sequence ID" value="KAK6008003.1"/>
    <property type="molecule type" value="Genomic_DNA"/>
</dbReference>
<dbReference type="InterPro" id="IPR001650">
    <property type="entry name" value="Helicase_C-like"/>
</dbReference>
<dbReference type="InterPro" id="IPR044774">
    <property type="entry name" value="Suv3_DEXQc"/>
</dbReference>
<proteinExistence type="predicted"/>
<feature type="region of interest" description="Disordered" evidence="12">
    <location>
        <begin position="812"/>
        <end position="879"/>
    </location>
</feature>
<evidence type="ECO:0000256" key="5">
    <source>
        <dbReference type="ARBA" id="ARBA00022741"/>
    </source>
</evidence>
<name>A0ABR0TUA2_AURPU</name>
<dbReference type="PANTHER" id="PTHR12131">
    <property type="entry name" value="ATP-DEPENDENT RNA AND DNA HELICASE"/>
    <property type="match status" value="1"/>
</dbReference>
<evidence type="ECO:0000313" key="14">
    <source>
        <dbReference type="EMBL" id="KAK6008003.1"/>
    </source>
</evidence>
<keyword evidence="10" id="KW-0496">Mitochondrion</keyword>
<evidence type="ECO:0000256" key="7">
    <source>
        <dbReference type="ARBA" id="ARBA00022806"/>
    </source>
</evidence>
<keyword evidence="7" id="KW-0347">Helicase</keyword>
<dbReference type="SMART" id="SM00490">
    <property type="entry name" value="HELICc"/>
    <property type="match status" value="1"/>
</dbReference>
<dbReference type="InterPro" id="IPR022192">
    <property type="entry name" value="SUV3_C"/>
</dbReference>
<keyword evidence="6" id="KW-0378">Hydrolase</keyword>
<keyword evidence="9" id="KW-0809">Transit peptide</keyword>
<dbReference type="Pfam" id="PF18147">
    <property type="entry name" value="Suv3_C_1"/>
    <property type="match status" value="1"/>
</dbReference>
<dbReference type="InterPro" id="IPR050699">
    <property type="entry name" value="RNA-DNA_Helicase"/>
</dbReference>
<dbReference type="InterPro" id="IPR027417">
    <property type="entry name" value="P-loop_NTPase"/>
</dbReference>
<reference evidence="14 15" key="1">
    <citation type="submission" date="2023-11" db="EMBL/GenBank/DDBJ databases">
        <title>Draft genome sequence and annotation of the polyextremotolerant black yeast-like fungus Aureobasidium pullulans NRRL 62042.</title>
        <authorList>
            <person name="Dielentheis-Frenken M.R.E."/>
            <person name="Wibberg D."/>
            <person name="Blank L.M."/>
            <person name="Tiso T."/>
        </authorList>
    </citation>
    <scope>NUCLEOTIDE SEQUENCE [LARGE SCALE GENOMIC DNA]</scope>
    <source>
        <strain evidence="14 15">NRRL 62042</strain>
    </source>
</reference>
<dbReference type="Gene3D" id="3.40.50.300">
    <property type="entry name" value="P-loop containing nucleotide triphosphate hydrolases"/>
    <property type="match status" value="2"/>
</dbReference>
<dbReference type="SUPFAM" id="SSF52540">
    <property type="entry name" value="P-loop containing nucleoside triphosphate hydrolases"/>
    <property type="match status" value="1"/>
</dbReference>
<evidence type="ECO:0000256" key="3">
    <source>
        <dbReference type="ARBA" id="ARBA00004305"/>
    </source>
</evidence>
<dbReference type="InterPro" id="IPR041082">
    <property type="entry name" value="Suv3_C_1"/>
</dbReference>
<evidence type="ECO:0000256" key="2">
    <source>
        <dbReference type="ARBA" id="ARBA00001946"/>
    </source>
</evidence>
<feature type="compositionally biased region" description="Polar residues" evidence="12">
    <location>
        <begin position="503"/>
        <end position="514"/>
    </location>
</feature>
<dbReference type="Pfam" id="PF12513">
    <property type="entry name" value="SUV3_C"/>
    <property type="match status" value="1"/>
</dbReference>
<dbReference type="InterPro" id="IPR055206">
    <property type="entry name" value="DEXQc_SUV3"/>
</dbReference>
<feature type="region of interest" description="Disordered" evidence="12">
    <location>
        <begin position="32"/>
        <end position="65"/>
    </location>
</feature>
<sequence length="879" mass="97684">MLALTRQAGTSLFCASTSLRLRRPLSRCAFSTTRHASRESSSHGRNTASNARRPLIRKHGSDSKKPIKKTKFLDVLKDHLATVKLELHTTPIGQKLDAEGNFRDTWSAFTTAIISPGDSTSTHPATIARRNQHQALRDSWFERGANGLQDRIKYAFYNHVISARFTPSDIRNQKALADLRYPTEWYPATRTIHRTIHLHVGPTNSGKTYHALQRLEQAETGVYAGPLRLLAHEVYTRLNAKGKQCMLVTGEEKRAPDDNSLAADITSCTVEMMPLNKDVDVAVIDEIQMIGNAERGWAWTQAVLGVKAREVHLCGETRTVPLIRELCASIGEKLVVHEYERLSPLKMADKSLQGSLKKLRKGDCIVSFSVMGIHALRKQIEQSTGRKVATVYGSLPPETRAQQARLFNDPDNDYDFLVASDAIGMGLNLSIKRVIFESSSKFDGFRQRTLVVPDIKQIAGRAGRYKSAYQANKASEAAAAQALAEAKGESEPGKETIIEAPAQSPTIIEASSQDVPPVSDDGSELKTNSTKEESAKSEDSTLGLVTTLEDFDFPVIAKAMKEEPEPIRSAGIFPPAPIVERFASYFPPGTPFSYILMRLHELSQMHSRFHLCGLRDQLWIADLIEPVQGLTVTDRNILCACPASKSDKDLISKLLPALARCIEQQGGGALYDIDEMPLEVLELEMSPSRDYLRQLEQLHKAIVSYLWLSYRFAGIFTTRPLAFHVKGLVEEKIEHVLHQFSFTESKRRKIKAAREKSLMAEARRESMLANEEDEHEASAEFDQQTGITAGGDQFAGETDLEIMDAAEWVANEESAPNQTQDTDPVMAEDLDVQLATHDEAQRVQSSADSMQNDQEQETGSSFSEMDEVNLAHDKLKTSP</sequence>
<feature type="domain" description="Helicase C-terminal" evidence="13">
    <location>
        <begin position="351"/>
        <end position="502"/>
    </location>
</feature>
<evidence type="ECO:0000256" key="8">
    <source>
        <dbReference type="ARBA" id="ARBA00022840"/>
    </source>
</evidence>
<evidence type="ECO:0000313" key="15">
    <source>
        <dbReference type="Proteomes" id="UP001341245"/>
    </source>
</evidence>
<keyword evidence="8" id="KW-0067">ATP-binding</keyword>
<evidence type="ECO:0000256" key="1">
    <source>
        <dbReference type="ARBA" id="ARBA00001936"/>
    </source>
</evidence>
<evidence type="ECO:0000256" key="4">
    <source>
        <dbReference type="ARBA" id="ARBA00012552"/>
    </source>
</evidence>
<comment type="catalytic activity">
    <reaction evidence="11">
        <text>ATP + H2O = ADP + phosphate + H(+)</text>
        <dbReference type="Rhea" id="RHEA:13065"/>
        <dbReference type="ChEBI" id="CHEBI:15377"/>
        <dbReference type="ChEBI" id="CHEBI:15378"/>
        <dbReference type="ChEBI" id="CHEBI:30616"/>
        <dbReference type="ChEBI" id="CHEBI:43474"/>
        <dbReference type="ChEBI" id="CHEBI:456216"/>
        <dbReference type="EC" id="3.6.4.13"/>
    </reaction>
</comment>
<dbReference type="Proteomes" id="UP001341245">
    <property type="component" value="Unassembled WGS sequence"/>
</dbReference>
<evidence type="ECO:0000256" key="9">
    <source>
        <dbReference type="ARBA" id="ARBA00022946"/>
    </source>
</evidence>
<dbReference type="CDD" id="cd18805">
    <property type="entry name" value="SF2_C_suv3"/>
    <property type="match status" value="1"/>
</dbReference>
<dbReference type="Pfam" id="PF22527">
    <property type="entry name" value="DEXQc_Suv3"/>
    <property type="match status" value="1"/>
</dbReference>
<dbReference type="Gene3D" id="1.20.272.40">
    <property type="match status" value="1"/>
</dbReference>
<gene>
    <name evidence="14" type="ORF">QM012_004817</name>
</gene>
<dbReference type="PROSITE" id="PS51194">
    <property type="entry name" value="HELICASE_CTER"/>
    <property type="match status" value="1"/>
</dbReference>
<feature type="region of interest" description="Disordered" evidence="12">
    <location>
        <begin position="761"/>
        <end position="785"/>
    </location>
</feature>
<comment type="caution">
    <text evidence="14">The sequence shown here is derived from an EMBL/GenBank/DDBJ whole genome shotgun (WGS) entry which is preliminary data.</text>
</comment>
<evidence type="ECO:0000256" key="10">
    <source>
        <dbReference type="ARBA" id="ARBA00023128"/>
    </source>
</evidence>
<dbReference type="Gene3D" id="1.20.58.1080">
    <property type="match status" value="1"/>
</dbReference>
<organism evidence="14 15">
    <name type="scientific">Aureobasidium pullulans</name>
    <name type="common">Black yeast</name>
    <name type="synonym">Pullularia pullulans</name>
    <dbReference type="NCBI Taxonomy" id="5580"/>
    <lineage>
        <taxon>Eukaryota</taxon>
        <taxon>Fungi</taxon>
        <taxon>Dikarya</taxon>
        <taxon>Ascomycota</taxon>
        <taxon>Pezizomycotina</taxon>
        <taxon>Dothideomycetes</taxon>
        <taxon>Dothideomycetidae</taxon>
        <taxon>Dothideales</taxon>
        <taxon>Saccotheciaceae</taxon>
        <taxon>Aureobasidium</taxon>
    </lineage>
</organism>
<accession>A0ABR0TUA2</accession>
<comment type="cofactor">
    <cofactor evidence="1">
        <name>Mn(2+)</name>
        <dbReference type="ChEBI" id="CHEBI:29035"/>
    </cofactor>
</comment>
<evidence type="ECO:0000256" key="12">
    <source>
        <dbReference type="SAM" id="MobiDB-lite"/>
    </source>
</evidence>
<evidence type="ECO:0000256" key="11">
    <source>
        <dbReference type="ARBA" id="ARBA00047984"/>
    </source>
</evidence>
<feature type="region of interest" description="Disordered" evidence="12">
    <location>
        <begin position="500"/>
        <end position="541"/>
    </location>
</feature>
<feature type="compositionally biased region" description="Polar residues" evidence="12">
    <location>
        <begin position="842"/>
        <end position="863"/>
    </location>
</feature>
<keyword evidence="5" id="KW-0547">Nucleotide-binding</keyword>
<keyword evidence="15" id="KW-1185">Reference proteome</keyword>
<dbReference type="InterPro" id="IPR014001">
    <property type="entry name" value="Helicase_ATP-bd"/>
</dbReference>
<feature type="compositionally biased region" description="Basic and acidic residues" evidence="12">
    <location>
        <begin position="529"/>
        <end position="539"/>
    </location>
</feature>
<comment type="cofactor">
    <cofactor evidence="2">
        <name>Mg(2+)</name>
        <dbReference type="ChEBI" id="CHEBI:18420"/>
    </cofactor>
</comment>
<dbReference type="PANTHER" id="PTHR12131:SF1">
    <property type="entry name" value="ATP-DEPENDENT RNA HELICASE SUPV3L1, MITOCHONDRIAL-RELATED"/>
    <property type="match status" value="1"/>
</dbReference>
<dbReference type="Pfam" id="PF00271">
    <property type="entry name" value="Helicase_C"/>
    <property type="match status" value="1"/>
</dbReference>
<evidence type="ECO:0000256" key="6">
    <source>
        <dbReference type="ARBA" id="ARBA00022801"/>
    </source>
</evidence>
<protein>
    <recommendedName>
        <fullName evidence="4">RNA helicase</fullName>
        <ecNumber evidence="4">3.6.4.13</ecNumber>
    </recommendedName>
</protein>
<dbReference type="CDD" id="cd17913">
    <property type="entry name" value="DEXQc_Suv3"/>
    <property type="match status" value="1"/>
</dbReference>
<evidence type="ECO:0000259" key="13">
    <source>
        <dbReference type="PROSITE" id="PS51194"/>
    </source>
</evidence>
<feature type="compositionally biased region" description="Basic and acidic residues" evidence="12">
    <location>
        <begin position="869"/>
        <end position="879"/>
    </location>
</feature>
<dbReference type="EC" id="3.6.4.13" evidence="4"/>
<dbReference type="SMART" id="SM00487">
    <property type="entry name" value="DEXDc"/>
    <property type="match status" value="1"/>
</dbReference>